<protein>
    <submittedName>
        <fullName evidence="2">ABC-2 family transporter protein</fullName>
    </submittedName>
</protein>
<dbReference type="Proteomes" id="UP000236311">
    <property type="component" value="Unassembled WGS sequence"/>
</dbReference>
<dbReference type="CDD" id="cd21809">
    <property type="entry name" value="ABC-2_lan_permease-like"/>
    <property type="match status" value="1"/>
</dbReference>
<organism evidence="2 3">
    <name type="scientific">Acetatifactor muris</name>
    <dbReference type="NCBI Taxonomy" id="879566"/>
    <lineage>
        <taxon>Bacteria</taxon>
        <taxon>Bacillati</taxon>
        <taxon>Bacillota</taxon>
        <taxon>Clostridia</taxon>
        <taxon>Lachnospirales</taxon>
        <taxon>Lachnospiraceae</taxon>
        <taxon>Acetatifactor</taxon>
    </lineage>
</organism>
<evidence type="ECO:0000313" key="3">
    <source>
        <dbReference type="Proteomes" id="UP000236311"/>
    </source>
</evidence>
<dbReference type="AlphaFoldDB" id="A0A2K4ZJ05"/>
<name>A0A2K4ZJ05_9FIRM</name>
<sequence length="264" mass="29801">MKSEAFNEMKLLSLISVELLKIRRSRIFWILLIPAVMMWFPSAMNANVNFVMNSYEISPEYNYFIQGYMGMAWFMIPATLIICGVLLNQTERTNRGLLKCLSLPVNPSKICLAKFLVMVTLLFEQLFLSIAACYGSAAIASKLYDYDFILPFPYVCRAASLIYLAALPMAAAYWMISILIHTPIFSVGLGLASVVPSVLMLNTGIWYCYPMDYPFYVLMTEYGKIAPEVFDTGIQLFPLLPIAVGVTLLCLAISCLRYGKSERR</sequence>
<feature type="transmembrane region" description="Helical" evidence="1">
    <location>
        <begin position="236"/>
        <end position="256"/>
    </location>
</feature>
<feature type="transmembrane region" description="Helical" evidence="1">
    <location>
        <begin position="64"/>
        <end position="87"/>
    </location>
</feature>
<accession>A0A2K4ZJ05</accession>
<dbReference type="RefSeq" id="WP_242982475.1">
    <property type="nucleotide sequence ID" value="NZ_CANRXC010000013.1"/>
</dbReference>
<feature type="transmembrane region" description="Helical" evidence="1">
    <location>
        <begin position="160"/>
        <end position="180"/>
    </location>
</feature>
<keyword evidence="1" id="KW-0812">Transmembrane</keyword>
<feature type="transmembrane region" description="Helical" evidence="1">
    <location>
        <begin position="27"/>
        <end position="44"/>
    </location>
</feature>
<proteinExistence type="predicted"/>
<feature type="transmembrane region" description="Helical" evidence="1">
    <location>
        <begin position="115"/>
        <end position="140"/>
    </location>
</feature>
<keyword evidence="1" id="KW-1133">Transmembrane helix</keyword>
<keyword evidence="3" id="KW-1185">Reference proteome</keyword>
<reference evidence="2 3" key="1">
    <citation type="submission" date="2018-01" db="EMBL/GenBank/DDBJ databases">
        <authorList>
            <person name="Gaut B.S."/>
            <person name="Morton B.R."/>
            <person name="Clegg M.T."/>
            <person name="Duvall M.R."/>
        </authorList>
    </citation>
    <scope>NUCLEOTIDE SEQUENCE [LARGE SCALE GENOMIC DNA]</scope>
    <source>
        <strain evidence="2">GP69</strain>
    </source>
</reference>
<dbReference type="EMBL" id="OFSM01000016">
    <property type="protein sequence ID" value="SOY30431.1"/>
    <property type="molecule type" value="Genomic_DNA"/>
</dbReference>
<dbReference type="Pfam" id="PF12730">
    <property type="entry name" value="ABC2_membrane_4"/>
    <property type="match status" value="1"/>
</dbReference>
<gene>
    <name evidence="2" type="ORF">AMURIS_03158</name>
</gene>
<evidence type="ECO:0000256" key="1">
    <source>
        <dbReference type="SAM" id="Phobius"/>
    </source>
</evidence>
<evidence type="ECO:0000313" key="2">
    <source>
        <dbReference type="EMBL" id="SOY30431.1"/>
    </source>
</evidence>
<feature type="transmembrane region" description="Helical" evidence="1">
    <location>
        <begin position="187"/>
        <end position="209"/>
    </location>
</feature>
<keyword evidence="1" id="KW-0472">Membrane</keyword>